<sequence>MKTKTHGPGRRAAHLSPVGEARTVVAGNRETAGRTGGDPGSGAACAFAAIVPGFVNDHRMGKRA</sequence>
<organism evidence="2 3">
    <name type="scientific">Actinacidiphila guanduensis</name>
    <dbReference type="NCBI Taxonomy" id="310781"/>
    <lineage>
        <taxon>Bacteria</taxon>
        <taxon>Bacillati</taxon>
        <taxon>Actinomycetota</taxon>
        <taxon>Actinomycetes</taxon>
        <taxon>Kitasatosporales</taxon>
        <taxon>Streptomycetaceae</taxon>
        <taxon>Actinacidiphila</taxon>
    </lineage>
</organism>
<evidence type="ECO:0000256" key="1">
    <source>
        <dbReference type="SAM" id="MobiDB-lite"/>
    </source>
</evidence>
<reference evidence="2 3" key="1">
    <citation type="submission" date="2016-10" db="EMBL/GenBank/DDBJ databases">
        <authorList>
            <person name="de Groot N.N."/>
        </authorList>
    </citation>
    <scope>NUCLEOTIDE SEQUENCE [LARGE SCALE GENOMIC DNA]</scope>
    <source>
        <strain evidence="2 3">CGMCC 4.2022</strain>
    </source>
</reference>
<feature type="region of interest" description="Disordered" evidence="1">
    <location>
        <begin position="1"/>
        <end position="22"/>
    </location>
</feature>
<dbReference type="Proteomes" id="UP000199341">
    <property type="component" value="Unassembled WGS sequence"/>
</dbReference>
<feature type="compositionally biased region" description="Basic residues" evidence="1">
    <location>
        <begin position="1"/>
        <end position="13"/>
    </location>
</feature>
<dbReference type="EMBL" id="FNIE01000014">
    <property type="protein sequence ID" value="SDO95919.1"/>
    <property type="molecule type" value="Genomic_DNA"/>
</dbReference>
<evidence type="ECO:0000313" key="2">
    <source>
        <dbReference type="EMBL" id="SDO95919.1"/>
    </source>
</evidence>
<evidence type="ECO:0000313" key="3">
    <source>
        <dbReference type="Proteomes" id="UP000199341"/>
    </source>
</evidence>
<protein>
    <submittedName>
        <fullName evidence="2">Uncharacterized protein</fullName>
    </submittedName>
</protein>
<dbReference type="AlphaFoldDB" id="A0A1H0NTC9"/>
<keyword evidence="3" id="KW-1185">Reference proteome</keyword>
<dbReference type="RefSeq" id="WP_143031770.1">
    <property type="nucleotide sequence ID" value="NZ_FNIE01000014.1"/>
</dbReference>
<dbReference type="STRING" id="310781.SAMN05216259_114182"/>
<name>A0A1H0NTC9_9ACTN</name>
<gene>
    <name evidence="2" type="ORF">SAMN05216259_114182</name>
</gene>
<accession>A0A1H0NTC9</accession>
<proteinExistence type="predicted"/>